<keyword evidence="1" id="KW-0732">Signal</keyword>
<comment type="caution">
    <text evidence="2">The sequence shown here is derived from an EMBL/GenBank/DDBJ whole genome shotgun (WGS) entry which is preliminary data.</text>
</comment>
<accession>A0A9W6R4S0</accession>
<evidence type="ECO:0008006" key="4">
    <source>
        <dbReference type="Google" id="ProtNLM"/>
    </source>
</evidence>
<gene>
    <name evidence="2" type="ORF">Atai01_52120</name>
</gene>
<evidence type="ECO:0000313" key="3">
    <source>
        <dbReference type="Proteomes" id="UP001165136"/>
    </source>
</evidence>
<feature type="chain" id="PRO_5040816986" description="Phytase-like domain-containing protein" evidence="1">
    <location>
        <begin position="28"/>
        <end position="463"/>
    </location>
</feature>
<dbReference type="RefSeq" id="WP_027942849.1">
    <property type="nucleotide sequence ID" value="NZ_BSTI01000012.1"/>
</dbReference>
<dbReference type="EMBL" id="BSTI01000012">
    <property type="protein sequence ID" value="GLY68593.1"/>
    <property type="molecule type" value="Genomic_DNA"/>
</dbReference>
<evidence type="ECO:0000313" key="2">
    <source>
        <dbReference type="EMBL" id="GLY68593.1"/>
    </source>
</evidence>
<organism evidence="2 3">
    <name type="scientific">Amycolatopsis taiwanensis</name>
    <dbReference type="NCBI Taxonomy" id="342230"/>
    <lineage>
        <taxon>Bacteria</taxon>
        <taxon>Bacillati</taxon>
        <taxon>Actinomycetota</taxon>
        <taxon>Actinomycetes</taxon>
        <taxon>Pseudonocardiales</taxon>
        <taxon>Pseudonocardiaceae</taxon>
        <taxon>Amycolatopsis</taxon>
    </lineage>
</organism>
<reference evidence="2" key="1">
    <citation type="submission" date="2023-03" db="EMBL/GenBank/DDBJ databases">
        <title>Amycolatopsis taiwanensis NBRC 103393.</title>
        <authorList>
            <person name="Ichikawa N."/>
            <person name="Sato H."/>
            <person name="Tonouchi N."/>
        </authorList>
    </citation>
    <scope>NUCLEOTIDE SEQUENCE</scope>
    <source>
        <strain evidence="2">NBRC 103393</strain>
    </source>
</reference>
<name>A0A9W6R4S0_9PSEU</name>
<evidence type="ECO:0000256" key="1">
    <source>
        <dbReference type="SAM" id="SignalP"/>
    </source>
</evidence>
<proteinExistence type="predicted"/>
<keyword evidence="3" id="KW-1185">Reference proteome</keyword>
<feature type="signal peptide" evidence="1">
    <location>
        <begin position="1"/>
        <end position="27"/>
    </location>
</feature>
<protein>
    <recommendedName>
        <fullName evidence="4">Phytase-like domain-containing protein</fullName>
    </recommendedName>
</protein>
<dbReference type="Proteomes" id="UP001165136">
    <property type="component" value="Unassembled WGS sequence"/>
</dbReference>
<dbReference type="AlphaFoldDB" id="A0A9W6R4S0"/>
<sequence>MRTNRNRLAAAVLTLAAVALSTGTASAAPGGSTGPSSSDAPYLVRHTSGITFTSVLTTGDSVGGYRMAGIPDGLGAYDNGDGTFTLLMNHEIAKNAGVPRAHGGAGAFVSKWVIDKQTLKVKSGSDLIQKVFLSDGGRFTETPGAVFDRFCSADLPSVSAFYNAATGKGYNGHIFTNGEETSGGRAFAHVVDSGESYQLADLGTASFENVVANPGTGDKTVVSGTSDTGGGAVYIYVGDKKSTGNPVEKAGLTGGTRYSISVPALPQEDGAKPVPAGPLPFTLDAAGATKWDRPEDAAWDPNNPNDLYFTTTASMDKHSRLWRARFDDITDPAKGGTVEMLVEGPAGGQDGPRMMDNITVNDRGQVLIQEDPGGNSYLAGLYQYDISSGAIRRIADHDPERFLPGGPVFDTIDEESSGIIPAPFLGAGKYLLDVQNHTKLADKELVEKGQLLVLNVPPGQPLR</sequence>